<accession>A0A2T3ZNX6</accession>
<evidence type="ECO:0000313" key="3">
    <source>
        <dbReference type="EMBL" id="PTB46507.1"/>
    </source>
</evidence>
<keyword evidence="4" id="KW-1185">Reference proteome</keyword>
<dbReference type="STRING" id="1042311.A0A2T3ZNX6"/>
<dbReference type="EMBL" id="KZ679256">
    <property type="protein sequence ID" value="PTB46507.1"/>
    <property type="molecule type" value="Genomic_DNA"/>
</dbReference>
<reference evidence="3 4" key="1">
    <citation type="submission" date="2016-07" db="EMBL/GenBank/DDBJ databases">
        <title>Multiple horizontal gene transfer events from other fungi enriched the ability of initially mycotrophic Trichoderma (Ascomycota) to feed on dead plant biomass.</title>
        <authorList>
            <consortium name="DOE Joint Genome Institute"/>
            <person name="Aerts A."/>
            <person name="Atanasova L."/>
            <person name="Chenthamara K."/>
            <person name="Zhang J."/>
            <person name="Grujic M."/>
            <person name="Henrissat B."/>
            <person name="Kuo A."/>
            <person name="Salamov A."/>
            <person name="Lipzen A."/>
            <person name="Labutti K."/>
            <person name="Barry K."/>
            <person name="Miao Y."/>
            <person name="Rahimi M.J."/>
            <person name="Shen Q."/>
            <person name="Grigoriev I.V."/>
            <person name="Kubicek C.P."/>
            <person name="Druzhinina I.S."/>
        </authorList>
    </citation>
    <scope>NUCLEOTIDE SEQUENCE [LARGE SCALE GENOMIC DNA]</scope>
    <source>
        <strain evidence="3 4">CBS 433.97</strain>
    </source>
</reference>
<feature type="compositionally biased region" description="Polar residues" evidence="1">
    <location>
        <begin position="442"/>
        <end position="451"/>
    </location>
</feature>
<dbReference type="NCBIfam" id="NF040521">
    <property type="entry name" value="C45_proenzyme"/>
    <property type="match status" value="1"/>
</dbReference>
<organism evidence="3 4">
    <name type="scientific">Trichoderma asperellum (strain ATCC 204424 / CBS 433.97 / NBRC 101777)</name>
    <dbReference type="NCBI Taxonomy" id="1042311"/>
    <lineage>
        <taxon>Eukaryota</taxon>
        <taxon>Fungi</taxon>
        <taxon>Dikarya</taxon>
        <taxon>Ascomycota</taxon>
        <taxon>Pezizomycotina</taxon>
        <taxon>Sordariomycetes</taxon>
        <taxon>Hypocreomycetidae</taxon>
        <taxon>Hypocreales</taxon>
        <taxon>Hypocreaceae</taxon>
        <taxon>Trichoderma</taxon>
    </lineage>
</organism>
<protein>
    <recommendedName>
        <fullName evidence="2">Peptidase C45 hydrolase domain-containing protein</fullName>
    </recommendedName>
</protein>
<proteinExistence type="predicted"/>
<dbReference type="PANTHER" id="PTHR34180:SF1">
    <property type="entry name" value="BETA-ALANYL-DOPAMINE_CARCININE HYDROLASE"/>
    <property type="match status" value="1"/>
</dbReference>
<evidence type="ECO:0000256" key="1">
    <source>
        <dbReference type="SAM" id="MobiDB-lite"/>
    </source>
</evidence>
<gene>
    <name evidence="3" type="ORF">M441DRAFT_42295</name>
</gene>
<dbReference type="InterPro" id="IPR005079">
    <property type="entry name" value="Peptidase_C45_hydrolase"/>
</dbReference>
<sequence>MTFSNYQHIVLKGLPYDRGYTHGEQAKQKILDSLAHYHKPGKLLPWDISQRIIKEVYLPGIEKFFPEALPELRGIADGAGVDLDQILFLNSRYDLARVRGPTIRPCPSTKPSSAANTSQAVNGHVAQNGFHNISSSDEPTDIQELQECTTAGFLAESMDNSDVMLAQNWDMSANVFLKDTAVYLEIHPDPSEDLPVMFVTTEAGQLGRSGFNSAGLGVCASSLMSTEDYFPLDLTLPPGSEQQPLLPMSLVRRQFLHNINFANALINVKNAPRHLSNKLIVGTADNFVMSMEITPSAVHLGYPSNGDNFIVGSNHFISESFQASKWNDRYPGGSSWFRAVRVAQKVRPFNTKQLSAEKVTEAFCDHLSLPSSVCQHMEDCTVKNVPDYPYKGAQTTLAHIRYNLTKRTATVCKGPPCMGVFNEYSLPVTSNLSGHKKGRVNGNHSVTNGET</sequence>
<dbReference type="Gene3D" id="1.10.10.2120">
    <property type="match status" value="1"/>
</dbReference>
<feature type="domain" description="Peptidase C45 hydrolase" evidence="2">
    <location>
        <begin position="161"/>
        <end position="414"/>
    </location>
</feature>
<dbReference type="AlphaFoldDB" id="A0A2T3ZNX6"/>
<dbReference type="Gene3D" id="3.60.60.10">
    <property type="entry name" value="Penicillin V Acylase, Chain A"/>
    <property type="match status" value="1"/>
</dbReference>
<dbReference type="Pfam" id="PF03417">
    <property type="entry name" value="AAT"/>
    <property type="match status" value="1"/>
</dbReference>
<dbReference type="InterPro" id="IPR047801">
    <property type="entry name" value="Peptidase_C45"/>
</dbReference>
<dbReference type="Proteomes" id="UP000240493">
    <property type="component" value="Unassembled WGS sequence"/>
</dbReference>
<feature type="region of interest" description="Disordered" evidence="1">
    <location>
        <begin position="432"/>
        <end position="451"/>
    </location>
</feature>
<evidence type="ECO:0000313" key="4">
    <source>
        <dbReference type="Proteomes" id="UP000240493"/>
    </source>
</evidence>
<name>A0A2T3ZNX6_TRIA4</name>
<evidence type="ECO:0000259" key="2">
    <source>
        <dbReference type="Pfam" id="PF03417"/>
    </source>
</evidence>
<dbReference type="PANTHER" id="PTHR34180">
    <property type="entry name" value="PEPTIDASE C45"/>
    <property type="match status" value="1"/>
</dbReference>
<dbReference type="InterPro" id="IPR047794">
    <property type="entry name" value="C45_proenzyme-like"/>
</dbReference>
<dbReference type="OrthoDB" id="189997at2759"/>